<dbReference type="InterPro" id="IPR017451">
    <property type="entry name" value="F-box-assoc_interact_dom"/>
</dbReference>
<reference evidence="3" key="1">
    <citation type="journal article" date="2017" name="Front. Plant Sci.">
        <title>Climate Clever Clovers: New Paradigm to Reduce the Environmental Footprint of Ruminants by Breeding Low Methanogenic Forages Utilizing Haplotype Variation.</title>
        <authorList>
            <person name="Kaur P."/>
            <person name="Appels R."/>
            <person name="Bayer P.E."/>
            <person name="Keeble-Gagnere G."/>
            <person name="Wang J."/>
            <person name="Hirakawa H."/>
            <person name="Shirasawa K."/>
            <person name="Vercoe P."/>
            <person name="Stefanova K."/>
            <person name="Durmic Z."/>
            <person name="Nichols P."/>
            <person name="Revell C."/>
            <person name="Isobe S.N."/>
            <person name="Edwards D."/>
            <person name="Erskine W."/>
        </authorList>
    </citation>
    <scope>NUCLEOTIDE SEQUENCE [LARGE SCALE GENOMIC DNA]</scope>
    <source>
        <strain evidence="3">cv. Daliak</strain>
    </source>
</reference>
<name>A0A2Z6NHK8_TRISU</name>
<protein>
    <recommendedName>
        <fullName evidence="1">F-box associated beta-propeller type 1 domain-containing protein</fullName>
    </recommendedName>
</protein>
<proteinExistence type="predicted"/>
<dbReference type="NCBIfam" id="TIGR01640">
    <property type="entry name" value="F_box_assoc_1"/>
    <property type="match status" value="1"/>
</dbReference>
<dbReference type="AlphaFoldDB" id="A0A2Z6NHK8"/>
<dbReference type="InterPro" id="IPR036047">
    <property type="entry name" value="F-box-like_dom_sf"/>
</dbReference>
<organism evidence="2 3">
    <name type="scientific">Trifolium subterraneum</name>
    <name type="common">Subterranean clover</name>
    <dbReference type="NCBI Taxonomy" id="3900"/>
    <lineage>
        <taxon>Eukaryota</taxon>
        <taxon>Viridiplantae</taxon>
        <taxon>Streptophyta</taxon>
        <taxon>Embryophyta</taxon>
        <taxon>Tracheophyta</taxon>
        <taxon>Spermatophyta</taxon>
        <taxon>Magnoliopsida</taxon>
        <taxon>eudicotyledons</taxon>
        <taxon>Gunneridae</taxon>
        <taxon>Pentapetalae</taxon>
        <taxon>rosids</taxon>
        <taxon>fabids</taxon>
        <taxon>Fabales</taxon>
        <taxon>Fabaceae</taxon>
        <taxon>Papilionoideae</taxon>
        <taxon>50 kb inversion clade</taxon>
        <taxon>NPAAA clade</taxon>
        <taxon>Hologalegina</taxon>
        <taxon>IRL clade</taxon>
        <taxon>Trifolieae</taxon>
        <taxon>Trifolium</taxon>
    </lineage>
</organism>
<sequence>MDKSKSTDPLKIEKVSDHIPDDLSFSILLKLPLKSLVRFRSVRKSWSLLFENPYYMNMYRINFACNNNYSYFDDSCLTFESLEPYFEDQYALFSLSGEKFENKVRLDWPPPIQENGLGLNILGSVVDGTLCFYQGCWKNPKIIFWNIVTKEFKVIPDNLLQFPPTSYEGIVFSLHGFGVDQCDYKVIRHAALCPNLTTFKGPIPPHKSMWEIYSLRSNSWKKLDADMPSGYVRTDMRVHINGVCHWLDELKDCLVSFDLSNNIFFRTPLPSKVHVNFGFVLVDRRFVALNGSIAFISSYETSNANESTNFHISILGELGVEKSWTKLFVVGPLDCIDHPVGAGNKGELFFRTKDGELAQFHLSTQIIKNYFNEDVLGTPTLLYREILLPVGGIRNVRWY</sequence>
<evidence type="ECO:0000313" key="2">
    <source>
        <dbReference type="EMBL" id="GAU43998.1"/>
    </source>
</evidence>
<dbReference type="OrthoDB" id="1555129at2759"/>
<dbReference type="InterPro" id="IPR050796">
    <property type="entry name" value="SCF_F-box_component"/>
</dbReference>
<dbReference type="InterPro" id="IPR006527">
    <property type="entry name" value="F-box-assoc_dom_typ1"/>
</dbReference>
<dbReference type="Proteomes" id="UP000242715">
    <property type="component" value="Unassembled WGS sequence"/>
</dbReference>
<gene>
    <name evidence="2" type="ORF">TSUD_91770</name>
</gene>
<dbReference type="EMBL" id="DF974007">
    <property type="protein sequence ID" value="GAU43998.1"/>
    <property type="molecule type" value="Genomic_DNA"/>
</dbReference>
<feature type="domain" description="F-box associated beta-propeller type 1" evidence="1">
    <location>
        <begin position="130"/>
        <end position="329"/>
    </location>
</feature>
<dbReference type="PANTHER" id="PTHR31672">
    <property type="entry name" value="BNACNNG10540D PROTEIN"/>
    <property type="match status" value="1"/>
</dbReference>
<dbReference type="SUPFAM" id="SSF81383">
    <property type="entry name" value="F-box domain"/>
    <property type="match status" value="1"/>
</dbReference>
<evidence type="ECO:0000313" key="3">
    <source>
        <dbReference type="Proteomes" id="UP000242715"/>
    </source>
</evidence>
<keyword evidence="3" id="KW-1185">Reference proteome</keyword>
<evidence type="ECO:0000259" key="1">
    <source>
        <dbReference type="Pfam" id="PF07734"/>
    </source>
</evidence>
<dbReference type="Pfam" id="PF07734">
    <property type="entry name" value="FBA_1"/>
    <property type="match status" value="1"/>
</dbReference>
<dbReference type="PANTHER" id="PTHR31672:SF13">
    <property type="entry name" value="F-BOX PROTEIN CPR30-LIKE"/>
    <property type="match status" value="1"/>
</dbReference>
<accession>A0A2Z6NHK8</accession>